<accession>A0A9D4I5J6</accession>
<comment type="caution">
    <text evidence="1">The sequence shown here is derived from an EMBL/GenBank/DDBJ whole genome shotgun (WGS) entry which is preliminary data.</text>
</comment>
<evidence type="ECO:0000313" key="2">
    <source>
        <dbReference type="Proteomes" id="UP000828390"/>
    </source>
</evidence>
<sequence>MQEPGPYSFDVNLLVYTDMKLEQNQVAGFLTLLRNMIQTKLVNQQTFVQTNGAAVIGALLQKVRIVNEFAQSVVPDYPGQSAQANNGRHFVLLWNFLFEGNIFLTKVQFWEKMLSLISLYGLHRLILDDT</sequence>
<dbReference type="AlphaFoldDB" id="A0A9D4I5J6"/>
<dbReference type="EMBL" id="JAIWYP010000010">
    <property type="protein sequence ID" value="KAH3749050.1"/>
    <property type="molecule type" value="Genomic_DNA"/>
</dbReference>
<protein>
    <submittedName>
        <fullName evidence="1">Uncharacterized protein</fullName>
    </submittedName>
</protein>
<keyword evidence="2" id="KW-1185">Reference proteome</keyword>
<gene>
    <name evidence="1" type="ORF">DPMN_183540</name>
</gene>
<reference evidence="1" key="2">
    <citation type="submission" date="2020-11" db="EMBL/GenBank/DDBJ databases">
        <authorList>
            <person name="McCartney M.A."/>
            <person name="Auch B."/>
            <person name="Kono T."/>
            <person name="Mallez S."/>
            <person name="Becker A."/>
            <person name="Gohl D.M."/>
            <person name="Silverstein K.A.T."/>
            <person name="Koren S."/>
            <person name="Bechman K.B."/>
            <person name="Herman A."/>
            <person name="Abrahante J.E."/>
            <person name="Garbe J."/>
        </authorList>
    </citation>
    <scope>NUCLEOTIDE SEQUENCE</scope>
    <source>
        <strain evidence="1">Duluth1</strain>
        <tissue evidence="1">Whole animal</tissue>
    </source>
</reference>
<proteinExistence type="predicted"/>
<dbReference type="Proteomes" id="UP000828390">
    <property type="component" value="Unassembled WGS sequence"/>
</dbReference>
<name>A0A9D4I5J6_DREPO</name>
<evidence type="ECO:0000313" key="1">
    <source>
        <dbReference type="EMBL" id="KAH3749050.1"/>
    </source>
</evidence>
<organism evidence="1 2">
    <name type="scientific">Dreissena polymorpha</name>
    <name type="common">Zebra mussel</name>
    <name type="synonym">Mytilus polymorpha</name>
    <dbReference type="NCBI Taxonomy" id="45954"/>
    <lineage>
        <taxon>Eukaryota</taxon>
        <taxon>Metazoa</taxon>
        <taxon>Spiralia</taxon>
        <taxon>Lophotrochozoa</taxon>
        <taxon>Mollusca</taxon>
        <taxon>Bivalvia</taxon>
        <taxon>Autobranchia</taxon>
        <taxon>Heteroconchia</taxon>
        <taxon>Euheterodonta</taxon>
        <taxon>Imparidentia</taxon>
        <taxon>Neoheterodontei</taxon>
        <taxon>Myida</taxon>
        <taxon>Dreissenoidea</taxon>
        <taxon>Dreissenidae</taxon>
        <taxon>Dreissena</taxon>
    </lineage>
</organism>
<reference evidence="1" key="1">
    <citation type="journal article" date="2019" name="bioRxiv">
        <title>The Genome of the Zebra Mussel, Dreissena polymorpha: A Resource for Invasive Species Research.</title>
        <authorList>
            <person name="McCartney M.A."/>
            <person name="Auch B."/>
            <person name="Kono T."/>
            <person name="Mallez S."/>
            <person name="Zhang Y."/>
            <person name="Obille A."/>
            <person name="Becker A."/>
            <person name="Abrahante J.E."/>
            <person name="Garbe J."/>
            <person name="Badalamenti J.P."/>
            <person name="Herman A."/>
            <person name="Mangelson H."/>
            <person name="Liachko I."/>
            <person name="Sullivan S."/>
            <person name="Sone E.D."/>
            <person name="Koren S."/>
            <person name="Silverstein K.A.T."/>
            <person name="Beckman K.B."/>
            <person name="Gohl D.M."/>
        </authorList>
    </citation>
    <scope>NUCLEOTIDE SEQUENCE</scope>
    <source>
        <strain evidence="1">Duluth1</strain>
        <tissue evidence="1">Whole animal</tissue>
    </source>
</reference>